<dbReference type="AlphaFoldDB" id="A0A518I7J7"/>
<accession>A0A518I7J7</accession>
<name>A0A518I7J7_9PLAN</name>
<dbReference type="Proteomes" id="UP000318313">
    <property type="component" value="Chromosome"/>
</dbReference>
<keyword evidence="2" id="KW-1185">Reference proteome</keyword>
<organism evidence="1 2">
    <name type="scientific">Gimesia fumaroli</name>
    <dbReference type="NCBI Taxonomy" id="2527976"/>
    <lineage>
        <taxon>Bacteria</taxon>
        <taxon>Pseudomonadati</taxon>
        <taxon>Planctomycetota</taxon>
        <taxon>Planctomycetia</taxon>
        <taxon>Planctomycetales</taxon>
        <taxon>Planctomycetaceae</taxon>
        <taxon>Gimesia</taxon>
    </lineage>
</organism>
<dbReference type="KEGG" id="gfm:Enr17x_10880"/>
<evidence type="ECO:0000313" key="2">
    <source>
        <dbReference type="Proteomes" id="UP000318313"/>
    </source>
</evidence>
<dbReference type="EMBL" id="CP037452">
    <property type="protein sequence ID" value="QDV49072.1"/>
    <property type="molecule type" value="Genomic_DNA"/>
</dbReference>
<protein>
    <submittedName>
        <fullName evidence="1">Uncharacterized protein</fullName>
    </submittedName>
</protein>
<evidence type="ECO:0000313" key="1">
    <source>
        <dbReference type="EMBL" id="QDV49072.1"/>
    </source>
</evidence>
<sequence length="56" mass="6660">MILSIFRGFPAKSRGNRLRERAASFELVLCKFVRLIVSCAWLKLREILMNRIYPFE</sequence>
<gene>
    <name evidence="1" type="ORF">Enr17x_10880</name>
</gene>
<proteinExistence type="predicted"/>
<reference evidence="1 2" key="1">
    <citation type="submission" date="2019-03" db="EMBL/GenBank/DDBJ databases">
        <title>Deep-cultivation of Planctomycetes and their phenomic and genomic characterization uncovers novel biology.</title>
        <authorList>
            <person name="Wiegand S."/>
            <person name="Jogler M."/>
            <person name="Boedeker C."/>
            <person name="Pinto D."/>
            <person name="Vollmers J."/>
            <person name="Rivas-Marin E."/>
            <person name="Kohn T."/>
            <person name="Peeters S.H."/>
            <person name="Heuer A."/>
            <person name="Rast P."/>
            <person name="Oberbeckmann S."/>
            <person name="Bunk B."/>
            <person name="Jeske O."/>
            <person name="Meyerdierks A."/>
            <person name="Storesund J.E."/>
            <person name="Kallscheuer N."/>
            <person name="Luecker S."/>
            <person name="Lage O.M."/>
            <person name="Pohl T."/>
            <person name="Merkel B.J."/>
            <person name="Hornburger P."/>
            <person name="Mueller R.-W."/>
            <person name="Bruemmer F."/>
            <person name="Labrenz M."/>
            <person name="Spormann A.M."/>
            <person name="Op den Camp H."/>
            <person name="Overmann J."/>
            <person name="Amann R."/>
            <person name="Jetten M.S.M."/>
            <person name="Mascher T."/>
            <person name="Medema M.H."/>
            <person name="Devos D.P."/>
            <person name="Kaster A.-K."/>
            <person name="Ovreas L."/>
            <person name="Rohde M."/>
            <person name="Galperin M.Y."/>
            <person name="Jogler C."/>
        </authorList>
    </citation>
    <scope>NUCLEOTIDE SEQUENCE [LARGE SCALE GENOMIC DNA]</scope>
    <source>
        <strain evidence="1 2">Enr17</strain>
    </source>
</reference>